<keyword evidence="2 8" id="KW-0808">Transferase</keyword>
<dbReference type="InterPro" id="IPR036890">
    <property type="entry name" value="HATPase_C_sf"/>
</dbReference>
<dbReference type="Pfam" id="PF10436">
    <property type="entry name" value="BCDHK_Adom3"/>
    <property type="match status" value="1"/>
</dbReference>
<keyword evidence="3 8" id="KW-0547">Nucleotide-binding</keyword>
<organism evidence="11 12">
    <name type="scientific">Tetraparma gracilis</name>
    <dbReference type="NCBI Taxonomy" id="2962635"/>
    <lineage>
        <taxon>Eukaryota</taxon>
        <taxon>Sar</taxon>
        <taxon>Stramenopiles</taxon>
        <taxon>Ochrophyta</taxon>
        <taxon>Bolidophyceae</taxon>
        <taxon>Parmales</taxon>
        <taxon>Triparmaceae</taxon>
        <taxon>Tetraparma</taxon>
    </lineage>
</organism>
<accession>A0ABQ6MVM2</accession>
<dbReference type="InterPro" id="IPR018955">
    <property type="entry name" value="BCDHK/PDK_N"/>
</dbReference>
<dbReference type="SUPFAM" id="SSF69012">
    <property type="entry name" value="alpha-ketoacid dehydrogenase kinase, N-terminal domain"/>
    <property type="match status" value="1"/>
</dbReference>
<evidence type="ECO:0000256" key="6">
    <source>
        <dbReference type="ARBA" id="ARBA00023128"/>
    </source>
</evidence>
<reference evidence="11 12" key="1">
    <citation type="journal article" date="2023" name="Commun. Biol.">
        <title>Genome analysis of Parmales, the sister group of diatoms, reveals the evolutionary specialization of diatoms from phago-mixotrophs to photoautotrophs.</title>
        <authorList>
            <person name="Ban H."/>
            <person name="Sato S."/>
            <person name="Yoshikawa S."/>
            <person name="Yamada K."/>
            <person name="Nakamura Y."/>
            <person name="Ichinomiya M."/>
            <person name="Sato N."/>
            <person name="Blanc-Mathieu R."/>
            <person name="Endo H."/>
            <person name="Kuwata A."/>
            <person name="Ogata H."/>
        </authorList>
    </citation>
    <scope>NUCLEOTIDE SEQUENCE [LARGE SCALE GENOMIC DNA]</scope>
</reference>
<gene>
    <name evidence="11" type="ORF">TeGR_g13860</name>
</gene>
<feature type="domain" description="Histidine kinase/HSP90-like ATPase" evidence="9">
    <location>
        <begin position="298"/>
        <end position="438"/>
    </location>
</feature>
<evidence type="ECO:0000259" key="10">
    <source>
        <dbReference type="Pfam" id="PF10436"/>
    </source>
</evidence>
<dbReference type="Pfam" id="PF02518">
    <property type="entry name" value="HATPase_c"/>
    <property type="match status" value="1"/>
</dbReference>
<dbReference type="InterPro" id="IPR003594">
    <property type="entry name" value="HATPase_dom"/>
</dbReference>
<evidence type="ECO:0000313" key="12">
    <source>
        <dbReference type="Proteomes" id="UP001165060"/>
    </source>
</evidence>
<keyword evidence="12" id="KW-1185">Reference proteome</keyword>
<dbReference type="EMBL" id="BRYB01001774">
    <property type="protein sequence ID" value="GMI33450.1"/>
    <property type="molecule type" value="Genomic_DNA"/>
</dbReference>
<keyword evidence="6 8" id="KW-0496">Mitochondrion</keyword>
<comment type="caution">
    <text evidence="11">The sequence shown here is derived from an EMBL/GenBank/DDBJ whole genome shotgun (WGS) entry which is preliminary data.</text>
</comment>
<proteinExistence type="inferred from homology"/>
<evidence type="ECO:0000256" key="3">
    <source>
        <dbReference type="ARBA" id="ARBA00022741"/>
    </source>
</evidence>
<dbReference type="Proteomes" id="UP001165060">
    <property type="component" value="Unassembled WGS sequence"/>
</dbReference>
<protein>
    <recommendedName>
        <fullName evidence="8">Protein-serine/threonine kinase</fullName>
        <ecNumber evidence="8">2.7.11.-</ecNumber>
    </recommendedName>
</protein>
<evidence type="ECO:0000256" key="8">
    <source>
        <dbReference type="RuleBase" id="RU366032"/>
    </source>
</evidence>
<keyword evidence="4 8" id="KW-0418">Kinase</keyword>
<evidence type="ECO:0000256" key="4">
    <source>
        <dbReference type="ARBA" id="ARBA00022777"/>
    </source>
</evidence>
<dbReference type="SUPFAM" id="SSF55874">
    <property type="entry name" value="ATPase domain of HSP90 chaperone/DNA topoisomerase II/histidine kinase"/>
    <property type="match status" value="1"/>
</dbReference>
<dbReference type="InterPro" id="IPR036784">
    <property type="entry name" value="AK/P_DHK_N_sf"/>
</dbReference>
<dbReference type="EC" id="2.7.11.-" evidence="8"/>
<comment type="subcellular location">
    <subcellularLocation>
        <location evidence="8">Mitochondrion matrix</location>
    </subcellularLocation>
</comment>
<evidence type="ECO:0000256" key="2">
    <source>
        <dbReference type="ARBA" id="ARBA00022679"/>
    </source>
</evidence>
<comment type="catalytic activity">
    <reaction evidence="7">
        <text>L-seryl-[pyruvate dehydrogenase E1 alpha subunit] + ATP = O-phospho-L-seryl-[pyruvate dehydrogenase E1 alpha subunit] + ADP + H(+)</text>
        <dbReference type="Rhea" id="RHEA:23052"/>
        <dbReference type="Rhea" id="RHEA-COMP:13689"/>
        <dbReference type="Rhea" id="RHEA-COMP:13690"/>
        <dbReference type="ChEBI" id="CHEBI:15378"/>
        <dbReference type="ChEBI" id="CHEBI:29999"/>
        <dbReference type="ChEBI" id="CHEBI:30616"/>
        <dbReference type="ChEBI" id="CHEBI:83421"/>
        <dbReference type="ChEBI" id="CHEBI:456216"/>
        <dbReference type="EC" id="2.7.11.2"/>
    </reaction>
</comment>
<evidence type="ECO:0000256" key="7">
    <source>
        <dbReference type="ARBA" id="ARBA00048201"/>
    </source>
</evidence>
<dbReference type="InterPro" id="IPR039028">
    <property type="entry name" value="BCKD/PDK"/>
</dbReference>
<evidence type="ECO:0000256" key="5">
    <source>
        <dbReference type="ARBA" id="ARBA00022840"/>
    </source>
</evidence>
<dbReference type="PANTHER" id="PTHR11947:SF3">
    <property type="entry name" value="[PYRUVATE DEHYDROGENASE (ACETYL-TRANSFERRING)] KINASE, MITOCHONDRIAL"/>
    <property type="match status" value="1"/>
</dbReference>
<evidence type="ECO:0000313" key="11">
    <source>
        <dbReference type="EMBL" id="GMI33450.1"/>
    </source>
</evidence>
<keyword evidence="5 8" id="KW-0067">ATP-binding</keyword>
<evidence type="ECO:0000256" key="1">
    <source>
        <dbReference type="ARBA" id="ARBA00006155"/>
    </source>
</evidence>
<dbReference type="Gene3D" id="1.20.140.20">
    <property type="entry name" value="Alpha-ketoacid/pyruvate dehydrogenase kinase, N-terminal domain"/>
    <property type="match status" value="1"/>
</dbReference>
<evidence type="ECO:0000259" key="9">
    <source>
        <dbReference type="Pfam" id="PF02518"/>
    </source>
</evidence>
<sequence length="477" mass="52717">MAFRPMSLLRLHSSLASARISGTPQTRRAGRKLSSRERGVLSPLVSRLAERKATPLSLSNMYKYALPPSAPGSVNPHDSTQRIRNAEFLHRELPIRLAKRASDLSSLPFGLASTAPLLAACETYEKYCRDLQELPAPKDEFSEGMFTDFLRGLVMDRLNIPGKVQRGIASLKDARRTPLTSVELEQLDDALYDFFLGRVGLRFLVEHHIACDPRSKGSLAEPGGTPGGLIKKDLNPVLECKDVAREIEEVLAEKFDVSPRIEVVGMVTDVDQDEVIDERTGRKVKYFKRHPASICHVPSHLRYMVSELLMNACQATIRAHQRDRTSALSLADLPTVKCVVVFGKEDVSIRISDEGGGIHRRKLDNVWTFAHSTLAKDEVVEELCPTGIYARANKGEGNNYVRGFGLPLARIYARYFGGELTIKSMEGHGVDAYLYLPVLGNECENLSEAVENSPGNLASSHAAPGDTWSDLLAQRAL</sequence>
<dbReference type="PANTHER" id="PTHR11947">
    <property type="entry name" value="PYRUVATE DEHYDROGENASE KINASE"/>
    <property type="match status" value="1"/>
</dbReference>
<comment type="similarity">
    <text evidence="1 8">Belongs to the PDK/BCKDK protein kinase family.</text>
</comment>
<dbReference type="Gene3D" id="3.30.565.10">
    <property type="entry name" value="Histidine kinase-like ATPase, C-terminal domain"/>
    <property type="match status" value="1"/>
</dbReference>
<name>A0ABQ6MVM2_9STRA</name>
<feature type="domain" description="Branched-chain alpha-ketoacid dehydrogenase kinase/Pyruvate dehydrogenase kinase N-terminal" evidence="10">
    <location>
        <begin position="55"/>
        <end position="211"/>
    </location>
</feature>